<reference evidence="1" key="1">
    <citation type="submission" date="2021-05" db="EMBL/GenBank/DDBJ databases">
        <title>Comparative genomics of three Colletotrichum scovillei strains and genetic complementation revealed genes involved fungal growth and virulence on chili pepper.</title>
        <authorList>
            <person name="Hsieh D.-K."/>
            <person name="Chuang S.-C."/>
            <person name="Chen C.-Y."/>
            <person name="Chao Y.-T."/>
            <person name="Lu M.-Y.J."/>
            <person name="Lee M.-H."/>
            <person name="Shih M.-C."/>
        </authorList>
    </citation>
    <scope>NUCLEOTIDE SEQUENCE</scope>
    <source>
        <strain evidence="1">Coll-153</strain>
    </source>
</reference>
<organism evidence="1 2">
    <name type="scientific">Colletotrichum scovillei</name>
    <dbReference type="NCBI Taxonomy" id="1209932"/>
    <lineage>
        <taxon>Eukaryota</taxon>
        <taxon>Fungi</taxon>
        <taxon>Dikarya</taxon>
        <taxon>Ascomycota</taxon>
        <taxon>Pezizomycotina</taxon>
        <taxon>Sordariomycetes</taxon>
        <taxon>Hypocreomycetidae</taxon>
        <taxon>Glomerellales</taxon>
        <taxon>Glomerellaceae</taxon>
        <taxon>Colletotrichum</taxon>
        <taxon>Colletotrichum acutatum species complex</taxon>
    </lineage>
</organism>
<comment type="caution">
    <text evidence="1">The sequence shown here is derived from an EMBL/GenBank/DDBJ whole genome shotgun (WGS) entry which is preliminary data.</text>
</comment>
<protein>
    <submittedName>
        <fullName evidence="1">Uncharacterized protein</fullName>
    </submittedName>
</protein>
<accession>A0A9P7RK05</accession>
<sequence>GGFIGSLRRECETFYIRKPRLARPPVPDPGTHQSPHFYSGRQAALEPVPSQAHRIHTVLSTGSGFLHPDRYRVGVRVTRAEWLPTVTAKLFLRLRNGLY</sequence>
<evidence type="ECO:0000313" key="1">
    <source>
        <dbReference type="EMBL" id="KAG7058633.1"/>
    </source>
</evidence>
<dbReference type="EMBL" id="JAESDN010000001">
    <property type="protein sequence ID" value="KAG7058633.1"/>
    <property type="molecule type" value="Genomic_DNA"/>
</dbReference>
<name>A0A9P7RK05_9PEZI</name>
<evidence type="ECO:0000313" key="2">
    <source>
        <dbReference type="Proteomes" id="UP000699042"/>
    </source>
</evidence>
<gene>
    <name evidence="1" type="ORF">JMJ77_006006</name>
</gene>
<feature type="non-terminal residue" evidence="1">
    <location>
        <position position="99"/>
    </location>
</feature>
<dbReference type="Proteomes" id="UP000699042">
    <property type="component" value="Unassembled WGS sequence"/>
</dbReference>
<proteinExistence type="predicted"/>
<keyword evidence="2" id="KW-1185">Reference proteome</keyword>
<dbReference type="AlphaFoldDB" id="A0A9P7RK05"/>